<evidence type="ECO:0000259" key="10">
    <source>
        <dbReference type="Pfam" id="PF10290"/>
    </source>
</evidence>
<dbReference type="EC" id="3.2.1.39" evidence="3"/>
<dbReference type="RefSeq" id="XP_047846990.1">
    <property type="nucleotide sequence ID" value="XM_047990980.1"/>
</dbReference>
<evidence type="ECO:0000256" key="1">
    <source>
        <dbReference type="ARBA" id="ARBA00000382"/>
    </source>
</evidence>
<comment type="catalytic activity">
    <reaction evidence="1">
        <text>Hydrolysis of (1-&gt;3)-beta-D-glucosidic linkages in (1-&gt;3)-beta-D-glucans.</text>
        <dbReference type="EC" id="3.2.1.39"/>
    </reaction>
</comment>
<feature type="signal peptide" evidence="8">
    <location>
        <begin position="1"/>
        <end position="19"/>
    </location>
</feature>
<comment type="similarity">
    <text evidence="2">Belongs to the PGA52 family.</text>
</comment>
<evidence type="ECO:0000256" key="8">
    <source>
        <dbReference type="SAM" id="SignalP"/>
    </source>
</evidence>
<dbReference type="InterPro" id="IPR018805">
    <property type="entry name" value="YJL171C/Tos1_C"/>
</dbReference>
<evidence type="ECO:0000256" key="7">
    <source>
        <dbReference type="ARBA" id="ARBA00023316"/>
    </source>
</evidence>
<keyword evidence="12" id="KW-1185">Reference proteome</keyword>
<dbReference type="GO" id="GO:0071555">
    <property type="term" value="P:cell wall organization"/>
    <property type="evidence" value="ECO:0007669"/>
    <property type="project" value="UniProtKB-KW"/>
</dbReference>
<evidence type="ECO:0000256" key="4">
    <source>
        <dbReference type="ARBA" id="ARBA00022729"/>
    </source>
</evidence>
<evidence type="ECO:0000259" key="9">
    <source>
        <dbReference type="Pfam" id="PF10287"/>
    </source>
</evidence>
<evidence type="ECO:0000256" key="6">
    <source>
        <dbReference type="ARBA" id="ARBA00023295"/>
    </source>
</evidence>
<organism evidence="11 12">
    <name type="scientific">Purpureocillium takamizusanense</name>
    <dbReference type="NCBI Taxonomy" id="2060973"/>
    <lineage>
        <taxon>Eukaryota</taxon>
        <taxon>Fungi</taxon>
        <taxon>Dikarya</taxon>
        <taxon>Ascomycota</taxon>
        <taxon>Pezizomycotina</taxon>
        <taxon>Sordariomycetes</taxon>
        <taxon>Hypocreomycetidae</taxon>
        <taxon>Hypocreales</taxon>
        <taxon>Ophiocordycipitaceae</taxon>
        <taxon>Purpureocillium</taxon>
    </lineage>
</organism>
<dbReference type="OrthoDB" id="118256at2759"/>
<dbReference type="Proteomes" id="UP000829364">
    <property type="component" value="Chromosome 9"/>
</dbReference>
<dbReference type="EMBL" id="CP086362">
    <property type="protein sequence ID" value="UNI23509.1"/>
    <property type="molecule type" value="Genomic_DNA"/>
</dbReference>
<dbReference type="AlphaFoldDB" id="A0A9Q8VG22"/>
<keyword evidence="4 8" id="KW-0732">Signal</keyword>
<dbReference type="KEGG" id="ptkz:JDV02_009326"/>
<accession>A0A9Q8VG22</accession>
<dbReference type="Pfam" id="PF10287">
    <property type="entry name" value="YJL171C_Tos1_C"/>
    <property type="match status" value="1"/>
</dbReference>
<evidence type="ECO:0000256" key="3">
    <source>
        <dbReference type="ARBA" id="ARBA00012780"/>
    </source>
</evidence>
<keyword evidence="6" id="KW-0326">Glycosidase</keyword>
<proteinExistence type="inferred from homology"/>
<dbReference type="GeneID" id="72071271"/>
<gene>
    <name evidence="11" type="primary">TOS1</name>
    <name evidence="11" type="ORF">JDV02_009326</name>
</gene>
<sequence>MKPTILLAATATLASVSEGCALIKSRGRDCHGTARNEGGNWYCGEVDHITFTGLGDRGSYKAVTNMGPGGRCDMQDKAYDGPLGVLADELSIHIRGPFRLKEAAVYNLGAHDTWHRVSYYHAAKQLVDNMVFLGMYGGQGSGVFDQNWGNSLAYLNADGTAGSSASQILDDVEIPSNKELAIFSGKKCNESCGFSRAEDVAFHGFGGGNKVFLFDFQMPLHQASRNDFNGDMPALWALNANIPRTAQYGGCSCWKTGCGELDIYEVLAPGDTKCKSTLHAAHAGGSSDYFARPVDRPVKIAVVFSAKESAVAIHRLDDNTAFAPNFTDRTVFTWLRGAVDGKGVSMFHVPR</sequence>
<dbReference type="PANTHER" id="PTHR31737">
    <property type="entry name" value="PROTEIN TOS1"/>
    <property type="match status" value="1"/>
</dbReference>
<dbReference type="Pfam" id="PF10290">
    <property type="entry name" value="YJL171C_Tos1_N"/>
    <property type="match status" value="1"/>
</dbReference>
<evidence type="ECO:0000313" key="12">
    <source>
        <dbReference type="Proteomes" id="UP000829364"/>
    </source>
</evidence>
<feature type="domain" description="Cell wall protein YJL171C/Tos1 N-terminal" evidence="10">
    <location>
        <begin position="47"/>
        <end position="107"/>
    </location>
</feature>
<keyword evidence="5" id="KW-0378">Hydrolase</keyword>
<reference evidence="11" key="1">
    <citation type="submission" date="2021-11" db="EMBL/GenBank/DDBJ databases">
        <title>Purpureocillium_takamizusanense_genome.</title>
        <authorList>
            <person name="Nguyen N.-H."/>
        </authorList>
    </citation>
    <scope>NUCLEOTIDE SEQUENCE</scope>
    <source>
        <strain evidence="11">PT3</strain>
    </source>
</reference>
<evidence type="ECO:0000256" key="5">
    <source>
        <dbReference type="ARBA" id="ARBA00022801"/>
    </source>
</evidence>
<feature type="domain" description="Cell wall protein YJL171C/Tos1 C-terminal" evidence="9">
    <location>
        <begin position="113"/>
        <end position="334"/>
    </location>
</feature>
<evidence type="ECO:0000256" key="2">
    <source>
        <dbReference type="ARBA" id="ARBA00006055"/>
    </source>
</evidence>
<feature type="chain" id="PRO_5040107337" description="glucan endo-1,3-beta-D-glucosidase" evidence="8">
    <location>
        <begin position="20"/>
        <end position="351"/>
    </location>
</feature>
<protein>
    <recommendedName>
        <fullName evidence="3">glucan endo-1,3-beta-D-glucosidase</fullName>
        <ecNumber evidence="3">3.2.1.39</ecNumber>
    </recommendedName>
</protein>
<evidence type="ECO:0000313" key="11">
    <source>
        <dbReference type="EMBL" id="UNI23509.1"/>
    </source>
</evidence>
<dbReference type="PANTHER" id="PTHR31737:SF2">
    <property type="entry name" value="PROTEIN TOS1"/>
    <property type="match status" value="1"/>
</dbReference>
<name>A0A9Q8VG22_9HYPO</name>
<dbReference type="GO" id="GO:0009277">
    <property type="term" value="C:fungal-type cell wall"/>
    <property type="evidence" value="ECO:0007669"/>
    <property type="project" value="TreeGrafter"/>
</dbReference>
<dbReference type="InterPro" id="IPR018807">
    <property type="entry name" value="YJL171C/Tos1_N"/>
</dbReference>
<dbReference type="GO" id="GO:0042973">
    <property type="term" value="F:glucan endo-1,3-beta-D-glucosidase activity"/>
    <property type="evidence" value="ECO:0007669"/>
    <property type="project" value="UniProtKB-EC"/>
</dbReference>
<keyword evidence="7" id="KW-0961">Cell wall biogenesis/degradation</keyword>